<dbReference type="EMBL" id="VUJU01004979">
    <property type="protein sequence ID" value="KAF0752659.1"/>
    <property type="molecule type" value="Genomic_DNA"/>
</dbReference>
<keyword evidence="2" id="KW-1185">Reference proteome</keyword>
<dbReference type="AlphaFoldDB" id="A0A6G0YBD2"/>
<comment type="caution">
    <text evidence="1">The sequence shown here is derived from an EMBL/GenBank/DDBJ whole genome shotgun (WGS) entry which is preliminary data.</text>
</comment>
<sequence length="83" mass="9345">MYNLKPLKQLGEHMSAEKVVTASGLWPVYFRLENNLLRTDSSSFTCSLSQISQEAACSIDLFSTETECDILTIDFGTKDSNFR</sequence>
<name>A0A6G0YBD2_APHCR</name>
<proteinExistence type="predicted"/>
<dbReference type="Proteomes" id="UP000478052">
    <property type="component" value="Unassembled WGS sequence"/>
</dbReference>
<gene>
    <name evidence="1" type="ORF">FWK35_00011984</name>
</gene>
<protein>
    <submittedName>
        <fullName evidence="1">Zinc finger BED domain-containing protein 1-like</fullName>
    </submittedName>
</protein>
<organism evidence="1 2">
    <name type="scientific">Aphis craccivora</name>
    <name type="common">Cowpea aphid</name>
    <dbReference type="NCBI Taxonomy" id="307492"/>
    <lineage>
        <taxon>Eukaryota</taxon>
        <taxon>Metazoa</taxon>
        <taxon>Ecdysozoa</taxon>
        <taxon>Arthropoda</taxon>
        <taxon>Hexapoda</taxon>
        <taxon>Insecta</taxon>
        <taxon>Pterygota</taxon>
        <taxon>Neoptera</taxon>
        <taxon>Paraneoptera</taxon>
        <taxon>Hemiptera</taxon>
        <taxon>Sternorrhyncha</taxon>
        <taxon>Aphidomorpha</taxon>
        <taxon>Aphidoidea</taxon>
        <taxon>Aphididae</taxon>
        <taxon>Aphidini</taxon>
        <taxon>Aphis</taxon>
        <taxon>Aphis</taxon>
    </lineage>
</organism>
<evidence type="ECO:0000313" key="1">
    <source>
        <dbReference type="EMBL" id="KAF0752659.1"/>
    </source>
</evidence>
<evidence type="ECO:0000313" key="2">
    <source>
        <dbReference type="Proteomes" id="UP000478052"/>
    </source>
</evidence>
<dbReference type="OrthoDB" id="10463987at2759"/>
<accession>A0A6G0YBD2</accession>
<reference evidence="1 2" key="1">
    <citation type="submission" date="2019-08" db="EMBL/GenBank/DDBJ databases">
        <title>Whole genome of Aphis craccivora.</title>
        <authorList>
            <person name="Voronova N.V."/>
            <person name="Shulinski R.S."/>
            <person name="Bandarenka Y.V."/>
            <person name="Zhorov D.G."/>
            <person name="Warner D."/>
        </authorList>
    </citation>
    <scope>NUCLEOTIDE SEQUENCE [LARGE SCALE GENOMIC DNA]</scope>
    <source>
        <strain evidence="1">180601</strain>
        <tissue evidence="1">Whole Body</tissue>
    </source>
</reference>